<feature type="compositionally biased region" description="Gly residues" evidence="1">
    <location>
        <begin position="162"/>
        <end position="176"/>
    </location>
</feature>
<dbReference type="Proteomes" id="UP000007264">
    <property type="component" value="Unassembled WGS sequence"/>
</dbReference>
<sequence>MSIVEERLALGLLVTASVDGNGAPKGVPTTRTDLQGPLASVANSKECPAAHSTFTDWPGKIAVDPTGGEESGENEMNPSGQLGKNAGTAPSGPAMLNGQKVTSANLNQKTPKKAATATATPLAAATTATAPPTLVTAQPAGAAQTLVTSAMRSQTVQQQAAGGQGQGMMSGGGGAGAAAQFVQKAPAAAGNAASRSGQLRGSVTSVSGGRRMMLVVTPLRVISP</sequence>
<dbReference type="KEGG" id="csl:COCSUDRAFT_45020"/>
<dbReference type="RefSeq" id="XP_005643408.1">
    <property type="nucleotide sequence ID" value="XM_005643351.1"/>
</dbReference>
<gene>
    <name evidence="2" type="ORF">COCSUDRAFT_45020</name>
</gene>
<evidence type="ECO:0000256" key="1">
    <source>
        <dbReference type="SAM" id="MobiDB-lite"/>
    </source>
</evidence>
<proteinExistence type="predicted"/>
<feature type="region of interest" description="Disordered" evidence="1">
    <location>
        <begin position="59"/>
        <end position="98"/>
    </location>
</feature>
<protein>
    <submittedName>
        <fullName evidence="2">Uncharacterized protein</fullName>
    </submittedName>
</protein>
<evidence type="ECO:0000313" key="3">
    <source>
        <dbReference type="Proteomes" id="UP000007264"/>
    </source>
</evidence>
<accession>I0YKE5</accession>
<dbReference type="EMBL" id="AGSI01000021">
    <property type="protein sequence ID" value="EIE18864.1"/>
    <property type="molecule type" value="Genomic_DNA"/>
</dbReference>
<feature type="region of interest" description="Disordered" evidence="1">
    <location>
        <begin position="157"/>
        <end position="176"/>
    </location>
</feature>
<dbReference type="AlphaFoldDB" id="I0YKE5"/>
<reference evidence="2 3" key="1">
    <citation type="journal article" date="2012" name="Genome Biol.">
        <title>The genome of the polar eukaryotic microalga coccomyxa subellipsoidea reveals traits of cold adaptation.</title>
        <authorList>
            <person name="Blanc G."/>
            <person name="Agarkova I."/>
            <person name="Grimwood J."/>
            <person name="Kuo A."/>
            <person name="Brueggeman A."/>
            <person name="Dunigan D."/>
            <person name="Gurnon J."/>
            <person name="Ladunga I."/>
            <person name="Lindquist E."/>
            <person name="Lucas S."/>
            <person name="Pangilinan J."/>
            <person name="Proschold T."/>
            <person name="Salamov A."/>
            <person name="Schmutz J."/>
            <person name="Weeks D."/>
            <person name="Yamada T."/>
            <person name="Claverie J.M."/>
            <person name="Grigoriev I."/>
            <person name="Van Etten J."/>
            <person name="Lomsadze A."/>
            <person name="Borodovsky M."/>
        </authorList>
    </citation>
    <scope>NUCLEOTIDE SEQUENCE [LARGE SCALE GENOMIC DNA]</scope>
    <source>
        <strain evidence="2 3">C-169</strain>
    </source>
</reference>
<comment type="caution">
    <text evidence="2">The sequence shown here is derived from an EMBL/GenBank/DDBJ whole genome shotgun (WGS) entry which is preliminary data.</text>
</comment>
<name>I0YKE5_COCSC</name>
<organism evidence="2 3">
    <name type="scientific">Coccomyxa subellipsoidea (strain C-169)</name>
    <name type="common">Green microalga</name>
    <dbReference type="NCBI Taxonomy" id="574566"/>
    <lineage>
        <taxon>Eukaryota</taxon>
        <taxon>Viridiplantae</taxon>
        <taxon>Chlorophyta</taxon>
        <taxon>core chlorophytes</taxon>
        <taxon>Trebouxiophyceae</taxon>
        <taxon>Trebouxiophyceae incertae sedis</taxon>
        <taxon>Coccomyxaceae</taxon>
        <taxon>Coccomyxa</taxon>
        <taxon>Coccomyxa subellipsoidea</taxon>
    </lineage>
</organism>
<evidence type="ECO:0000313" key="2">
    <source>
        <dbReference type="EMBL" id="EIE18864.1"/>
    </source>
</evidence>
<keyword evidence="3" id="KW-1185">Reference proteome</keyword>
<dbReference type="GeneID" id="17036814"/>